<dbReference type="EMBL" id="BPQF01000005">
    <property type="protein sequence ID" value="GJD38240.1"/>
    <property type="molecule type" value="Genomic_DNA"/>
</dbReference>
<keyword evidence="2" id="KW-1185">Reference proteome</keyword>
<organism evidence="1 2">
    <name type="scientific">Methylobacterium bullatum</name>
    <dbReference type="NCBI Taxonomy" id="570505"/>
    <lineage>
        <taxon>Bacteria</taxon>
        <taxon>Pseudomonadati</taxon>
        <taxon>Pseudomonadota</taxon>
        <taxon>Alphaproteobacteria</taxon>
        <taxon>Hyphomicrobiales</taxon>
        <taxon>Methylobacteriaceae</taxon>
        <taxon>Methylobacterium</taxon>
    </lineage>
</organism>
<dbReference type="Proteomes" id="UP001055307">
    <property type="component" value="Unassembled WGS sequence"/>
</dbReference>
<reference evidence="1" key="2">
    <citation type="submission" date="2021-08" db="EMBL/GenBank/DDBJ databases">
        <authorList>
            <person name="Tani A."/>
            <person name="Ola A."/>
            <person name="Ogura Y."/>
            <person name="Katsura K."/>
            <person name="Hayashi T."/>
        </authorList>
    </citation>
    <scope>NUCLEOTIDE SEQUENCE</scope>
    <source>
        <strain evidence="1">DSM 21893</strain>
    </source>
</reference>
<gene>
    <name evidence="1" type="ORF">OICFNHDK_0684</name>
</gene>
<sequence>MRRYANSASNAAMPCGHDLGVALLRDVHVGHAGRIDAIFRRWLCQEPYEARREEVGHCPLEDALGHHRYREHPELSRRQEVTAFLAVSGYAGLSRYTALGGQLTVFALPEMRD</sequence>
<comment type="caution">
    <text evidence="1">The sequence shown here is derived from an EMBL/GenBank/DDBJ whole genome shotgun (WGS) entry which is preliminary data.</text>
</comment>
<evidence type="ECO:0000313" key="1">
    <source>
        <dbReference type="EMBL" id="GJD38240.1"/>
    </source>
</evidence>
<accession>A0AAV4Z2D9</accession>
<protein>
    <submittedName>
        <fullName evidence="1">Uncharacterized protein</fullName>
    </submittedName>
</protein>
<proteinExistence type="predicted"/>
<reference evidence="1" key="1">
    <citation type="journal article" date="2016" name="Front. Microbiol.">
        <title>Genome Sequence of the Piezophilic, Mesophilic Sulfate-Reducing Bacterium Desulfovibrio indicus J2T.</title>
        <authorList>
            <person name="Cao J."/>
            <person name="Maignien L."/>
            <person name="Shao Z."/>
            <person name="Alain K."/>
            <person name="Jebbar M."/>
        </authorList>
    </citation>
    <scope>NUCLEOTIDE SEQUENCE</scope>
    <source>
        <strain evidence="1">DSM 21893</strain>
    </source>
</reference>
<name>A0AAV4Z2D9_9HYPH</name>
<evidence type="ECO:0000313" key="2">
    <source>
        <dbReference type="Proteomes" id="UP001055307"/>
    </source>
</evidence>
<dbReference type="AlphaFoldDB" id="A0AAV4Z2D9"/>